<feature type="compositionally biased region" description="Pro residues" evidence="1">
    <location>
        <begin position="451"/>
        <end position="460"/>
    </location>
</feature>
<proteinExistence type="predicted"/>
<dbReference type="EMBL" id="PFBV01000005">
    <property type="protein sequence ID" value="PIT88074.1"/>
    <property type="molecule type" value="Genomic_DNA"/>
</dbReference>
<evidence type="ECO:0000256" key="1">
    <source>
        <dbReference type="SAM" id="MobiDB-lite"/>
    </source>
</evidence>
<keyword evidence="2" id="KW-0472">Membrane</keyword>
<name>A0A2M6W5M4_9BACT</name>
<dbReference type="Pfam" id="PF26449">
    <property type="entry name" value="DUF8128"/>
    <property type="match status" value="1"/>
</dbReference>
<comment type="caution">
    <text evidence="4">The sequence shown here is derived from an EMBL/GenBank/DDBJ whole genome shotgun (WGS) entry which is preliminary data.</text>
</comment>
<keyword evidence="2" id="KW-0812">Transmembrane</keyword>
<feature type="domain" description="DUF8128" evidence="3">
    <location>
        <begin position="116"/>
        <end position="415"/>
    </location>
</feature>
<keyword evidence="2" id="KW-1133">Transmembrane helix</keyword>
<accession>A0A2M6W5M4</accession>
<feature type="transmembrane region" description="Helical" evidence="2">
    <location>
        <begin position="33"/>
        <end position="52"/>
    </location>
</feature>
<feature type="region of interest" description="Disordered" evidence="1">
    <location>
        <begin position="417"/>
        <end position="460"/>
    </location>
</feature>
<evidence type="ECO:0000313" key="5">
    <source>
        <dbReference type="Proteomes" id="UP000231426"/>
    </source>
</evidence>
<dbReference type="InterPro" id="IPR058441">
    <property type="entry name" value="DUF8128"/>
</dbReference>
<evidence type="ECO:0000256" key="2">
    <source>
        <dbReference type="SAM" id="Phobius"/>
    </source>
</evidence>
<sequence>MPPIIFDTPFGFSIDLSFWQDFFSMSISQQLKGFFVFIIWWAVALILFNFALQKWVACRQKKYVSDWQWSVLAVDVPALYVQSPKAVEQIFVNLSGAAFSPKLFDKYWTGKIPKWFSFEIISIEGYIQFLVRTESEFRDLVEAAIYAQYPEAEITEVEDYVGNIPDMFPNETHEIAGAEFTLLQNEAYPIRTYPHFEYKISKDVVFSDPMAAILENFSRIGSGENFWMQLVVKPADNSWKKNGIDLVKKIISNKKESKAPSIVSVVGGLPEVALKTAIQIWNWEFETEKKEETSGKVSDLTPGMKQVVEAIEEKISKLGFYSRLRVLYSAKKEVFNPRKCLAGLVGSLNQFYIADRNGLAAQKAGGSDLVLSFKQRKLKFFKSSKVKAVNEPYVLNIEELATLWHFPLPDVKTPLVQKSSAKRGEPPTNLPVDSPDSLPTKDEGITDDLPVVPPEELPYA</sequence>
<organism evidence="4 5">
    <name type="scientific">Candidatus Magasanikbacteria bacterium CG10_big_fil_rev_8_21_14_0_10_36_32</name>
    <dbReference type="NCBI Taxonomy" id="1974646"/>
    <lineage>
        <taxon>Bacteria</taxon>
        <taxon>Candidatus Magasanikiibacteriota</taxon>
    </lineage>
</organism>
<protein>
    <recommendedName>
        <fullName evidence="3">DUF8128 domain-containing protein</fullName>
    </recommendedName>
</protein>
<evidence type="ECO:0000313" key="4">
    <source>
        <dbReference type="EMBL" id="PIT88074.1"/>
    </source>
</evidence>
<evidence type="ECO:0000259" key="3">
    <source>
        <dbReference type="Pfam" id="PF26449"/>
    </source>
</evidence>
<gene>
    <name evidence="4" type="ORF">COU29_03610</name>
</gene>
<dbReference type="AlphaFoldDB" id="A0A2M6W5M4"/>
<dbReference type="Proteomes" id="UP000231426">
    <property type="component" value="Unassembled WGS sequence"/>
</dbReference>
<reference evidence="5" key="1">
    <citation type="submission" date="2017-09" db="EMBL/GenBank/DDBJ databases">
        <title>Depth-based differentiation of microbial function through sediment-hosted aquifers and enrichment of novel symbionts in the deep terrestrial subsurface.</title>
        <authorList>
            <person name="Probst A.J."/>
            <person name="Ladd B."/>
            <person name="Jarett J.K."/>
            <person name="Geller-Mcgrath D.E."/>
            <person name="Sieber C.M.K."/>
            <person name="Emerson J.B."/>
            <person name="Anantharaman K."/>
            <person name="Thomas B.C."/>
            <person name="Malmstrom R."/>
            <person name="Stieglmeier M."/>
            <person name="Klingl A."/>
            <person name="Woyke T."/>
            <person name="Ryan C.M."/>
            <person name="Banfield J.F."/>
        </authorList>
    </citation>
    <scope>NUCLEOTIDE SEQUENCE [LARGE SCALE GENOMIC DNA]</scope>
</reference>